<dbReference type="Proteomes" id="UP000280696">
    <property type="component" value="Unassembled WGS sequence"/>
</dbReference>
<name>A0A3A9ALI1_9FIRM</name>
<evidence type="ECO:0000313" key="2">
    <source>
        <dbReference type="Proteomes" id="UP000280696"/>
    </source>
</evidence>
<reference evidence="1 2" key="1">
    <citation type="submission" date="2018-09" db="EMBL/GenBank/DDBJ databases">
        <title>Murine metabolic-syndrome-specific gut microbial biobank.</title>
        <authorList>
            <person name="Liu C."/>
        </authorList>
    </citation>
    <scope>NUCLEOTIDE SEQUENCE [LARGE SCALE GENOMIC DNA]</scope>
    <source>
        <strain evidence="1 2">0.1xD8-82</strain>
    </source>
</reference>
<gene>
    <name evidence="1" type="ORF">D7V94_21385</name>
</gene>
<evidence type="ECO:0000313" key="1">
    <source>
        <dbReference type="EMBL" id="RKI87175.1"/>
    </source>
</evidence>
<proteinExistence type="predicted"/>
<organism evidence="1 2">
    <name type="scientific">Parablautia intestinalis</name>
    <dbReference type="NCBI Taxonomy" id="2320100"/>
    <lineage>
        <taxon>Bacteria</taxon>
        <taxon>Bacillati</taxon>
        <taxon>Bacillota</taxon>
        <taxon>Clostridia</taxon>
        <taxon>Lachnospirales</taxon>
        <taxon>Lachnospiraceae</taxon>
        <taxon>Parablautia</taxon>
    </lineage>
</organism>
<accession>A0A3A9ALI1</accession>
<dbReference type="RefSeq" id="WP_120472296.1">
    <property type="nucleotide sequence ID" value="NZ_CATAJS010000103.1"/>
</dbReference>
<sequence length="82" mass="9492">MAVKNEGLPDLEGYLEERGRHLVTYTEGATMYHIPYYSFVRLAKEAGANLPLRRTIIIDVDIIEEYLKENPDVADRVNLVRR</sequence>
<dbReference type="AlphaFoldDB" id="A0A3A9ALI1"/>
<keyword evidence="2" id="KW-1185">Reference proteome</keyword>
<protein>
    <submittedName>
        <fullName evidence="1">Uncharacterized protein</fullName>
    </submittedName>
</protein>
<dbReference type="InterPro" id="IPR045591">
    <property type="entry name" value="DUF6462"/>
</dbReference>
<dbReference type="EMBL" id="RAYQ01000045">
    <property type="protein sequence ID" value="RKI87175.1"/>
    <property type="molecule type" value="Genomic_DNA"/>
</dbReference>
<comment type="caution">
    <text evidence="1">The sequence shown here is derived from an EMBL/GenBank/DDBJ whole genome shotgun (WGS) entry which is preliminary data.</text>
</comment>
<dbReference type="OrthoDB" id="2061047at2"/>
<dbReference type="Pfam" id="PF20063">
    <property type="entry name" value="DUF6462"/>
    <property type="match status" value="1"/>
</dbReference>